<keyword evidence="3" id="KW-1185">Reference proteome</keyword>
<comment type="caution">
    <text evidence="2">The sequence shown here is derived from an EMBL/GenBank/DDBJ whole genome shotgun (WGS) entry which is preliminary data.</text>
</comment>
<evidence type="ECO:0000313" key="2">
    <source>
        <dbReference type="EMBL" id="KAF8910969.1"/>
    </source>
</evidence>
<reference evidence="2" key="1">
    <citation type="submission" date="2020-11" db="EMBL/GenBank/DDBJ databases">
        <authorList>
            <consortium name="DOE Joint Genome Institute"/>
            <person name="Ahrendt S."/>
            <person name="Riley R."/>
            <person name="Andreopoulos W."/>
            <person name="LaButti K."/>
            <person name="Pangilinan J."/>
            <person name="Ruiz-duenas F.J."/>
            <person name="Barrasa J.M."/>
            <person name="Sanchez-Garcia M."/>
            <person name="Camarero S."/>
            <person name="Miyauchi S."/>
            <person name="Serrano A."/>
            <person name="Linde D."/>
            <person name="Babiker R."/>
            <person name="Drula E."/>
            <person name="Ayuso-Fernandez I."/>
            <person name="Pacheco R."/>
            <person name="Padilla G."/>
            <person name="Ferreira P."/>
            <person name="Barriuso J."/>
            <person name="Kellner H."/>
            <person name="Castanera R."/>
            <person name="Alfaro M."/>
            <person name="Ramirez L."/>
            <person name="Pisabarro A.G."/>
            <person name="Kuo A."/>
            <person name="Tritt A."/>
            <person name="Lipzen A."/>
            <person name="He G."/>
            <person name="Yan M."/>
            <person name="Ng V."/>
            <person name="Cullen D."/>
            <person name="Martin F."/>
            <person name="Rosso M.-N."/>
            <person name="Henrissat B."/>
            <person name="Hibbett D."/>
            <person name="Martinez A.T."/>
            <person name="Grigoriev I.V."/>
        </authorList>
    </citation>
    <scope>NUCLEOTIDE SEQUENCE</scope>
    <source>
        <strain evidence="2">AH 44721</strain>
    </source>
</reference>
<sequence length="94" mass="10143">MQPYLPDFWESSSASRLSQPEEHQPKLIVVAGAGTHHGGGPSHNLLDLGEEPPLSTDKPAPARSDSLLDDILEDLQFPPAKNLKNGFGKFLKGT</sequence>
<evidence type="ECO:0000313" key="3">
    <source>
        <dbReference type="Proteomes" id="UP000724874"/>
    </source>
</evidence>
<gene>
    <name evidence="2" type="ORF">CPB84DRAFT_1070042</name>
</gene>
<dbReference type="EMBL" id="JADNYJ010000005">
    <property type="protein sequence ID" value="KAF8910969.1"/>
    <property type="molecule type" value="Genomic_DNA"/>
</dbReference>
<proteinExistence type="predicted"/>
<protein>
    <submittedName>
        <fullName evidence="2">Uncharacterized protein</fullName>
    </submittedName>
</protein>
<evidence type="ECO:0000256" key="1">
    <source>
        <dbReference type="SAM" id="MobiDB-lite"/>
    </source>
</evidence>
<dbReference type="Proteomes" id="UP000724874">
    <property type="component" value="Unassembled WGS sequence"/>
</dbReference>
<feature type="region of interest" description="Disordered" evidence="1">
    <location>
        <begin position="1"/>
        <end position="66"/>
    </location>
</feature>
<accession>A0A9P5TU71</accession>
<organism evidence="2 3">
    <name type="scientific">Gymnopilus junonius</name>
    <name type="common">Spectacular rustgill mushroom</name>
    <name type="synonym">Gymnopilus spectabilis subsp. junonius</name>
    <dbReference type="NCBI Taxonomy" id="109634"/>
    <lineage>
        <taxon>Eukaryota</taxon>
        <taxon>Fungi</taxon>
        <taxon>Dikarya</taxon>
        <taxon>Basidiomycota</taxon>
        <taxon>Agaricomycotina</taxon>
        <taxon>Agaricomycetes</taxon>
        <taxon>Agaricomycetidae</taxon>
        <taxon>Agaricales</taxon>
        <taxon>Agaricineae</taxon>
        <taxon>Hymenogastraceae</taxon>
        <taxon>Gymnopilus</taxon>
    </lineage>
</organism>
<name>A0A9P5TU71_GYMJU</name>
<dbReference type="AlphaFoldDB" id="A0A9P5TU71"/>